<dbReference type="Gramene" id="EFJ38686">
    <property type="protein sequence ID" value="EFJ38686"/>
    <property type="gene ID" value="SELMODRAFT_73817"/>
</dbReference>
<dbReference type="GO" id="GO:0003723">
    <property type="term" value="F:RNA binding"/>
    <property type="evidence" value="ECO:0007669"/>
    <property type="project" value="InterPro"/>
</dbReference>
<feature type="repeat" description="PPR" evidence="2">
    <location>
        <begin position="1"/>
        <end position="33"/>
    </location>
</feature>
<dbReference type="InterPro" id="IPR046960">
    <property type="entry name" value="PPR_At4g14850-like_plant"/>
</dbReference>
<dbReference type="InterPro" id="IPR011990">
    <property type="entry name" value="TPR-like_helical_dom_sf"/>
</dbReference>
<keyword evidence="4" id="KW-1185">Reference proteome</keyword>
<dbReference type="InterPro" id="IPR002885">
    <property type="entry name" value="PPR_rpt"/>
</dbReference>
<dbReference type="AlphaFoldDB" id="D8QN33"/>
<dbReference type="GO" id="GO:0048731">
    <property type="term" value="P:system development"/>
    <property type="evidence" value="ECO:0007669"/>
    <property type="project" value="UniProtKB-ARBA"/>
</dbReference>
<proteinExistence type="predicted"/>
<dbReference type="Gene3D" id="1.25.40.10">
    <property type="entry name" value="Tetratricopeptide repeat domain"/>
    <property type="match status" value="4"/>
</dbReference>
<evidence type="ECO:0008006" key="5">
    <source>
        <dbReference type="Google" id="ProtNLM"/>
    </source>
</evidence>
<dbReference type="eggNOG" id="KOG4197">
    <property type="taxonomic scope" value="Eukaryota"/>
</dbReference>
<evidence type="ECO:0000256" key="2">
    <source>
        <dbReference type="PROSITE-ProRule" id="PRU00708"/>
    </source>
</evidence>
<feature type="repeat" description="PPR" evidence="2">
    <location>
        <begin position="226"/>
        <end position="260"/>
    </location>
</feature>
<gene>
    <name evidence="3" type="ORF">SELMODRAFT_73817</name>
</gene>
<evidence type="ECO:0000313" key="4">
    <source>
        <dbReference type="Proteomes" id="UP000001514"/>
    </source>
</evidence>
<dbReference type="GO" id="GO:0009451">
    <property type="term" value="P:RNA modification"/>
    <property type="evidence" value="ECO:0007669"/>
    <property type="project" value="InterPro"/>
</dbReference>
<evidence type="ECO:0000256" key="1">
    <source>
        <dbReference type="ARBA" id="ARBA00022737"/>
    </source>
</evidence>
<evidence type="ECO:0000313" key="3">
    <source>
        <dbReference type="EMBL" id="EFJ38686.1"/>
    </source>
</evidence>
<dbReference type="FunFam" id="1.25.40.10:FF:000158">
    <property type="entry name" value="pentatricopeptide repeat-containing protein At2g33680"/>
    <property type="match status" value="1"/>
</dbReference>
<organism evidence="4">
    <name type="scientific">Selaginella moellendorffii</name>
    <name type="common">Spikemoss</name>
    <dbReference type="NCBI Taxonomy" id="88036"/>
    <lineage>
        <taxon>Eukaryota</taxon>
        <taxon>Viridiplantae</taxon>
        <taxon>Streptophyta</taxon>
        <taxon>Embryophyta</taxon>
        <taxon>Tracheophyta</taxon>
        <taxon>Lycopodiopsida</taxon>
        <taxon>Selaginellales</taxon>
        <taxon>Selaginellaceae</taxon>
        <taxon>Selaginella</taxon>
    </lineage>
</organism>
<keyword evidence="1" id="KW-0677">Repeat</keyword>
<dbReference type="NCBIfam" id="TIGR00756">
    <property type="entry name" value="PPR"/>
    <property type="match status" value="4"/>
</dbReference>
<dbReference type="KEGG" id="smo:SELMODRAFT_73817"/>
<dbReference type="PANTHER" id="PTHR47926:SF533">
    <property type="entry name" value="DYW DOMAIN-CONTAINING PROTEIN"/>
    <property type="match status" value="1"/>
</dbReference>
<feature type="repeat" description="PPR" evidence="2">
    <location>
        <begin position="125"/>
        <end position="159"/>
    </location>
</feature>
<dbReference type="STRING" id="88036.D8QN33"/>
<reference evidence="3 4" key="1">
    <citation type="journal article" date="2011" name="Science">
        <title>The Selaginella genome identifies genetic changes associated with the evolution of vascular plants.</title>
        <authorList>
            <person name="Banks J.A."/>
            <person name="Nishiyama T."/>
            <person name="Hasebe M."/>
            <person name="Bowman J.L."/>
            <person name="Gribskov M."/>
            <person name="dePamphilis C."/>
            <person name="Albert V.A."/>
            <person name="Aono N."/>
            <person name="Aoyama T."/>
            <person name="Ambrose B.A."/>
            <person name="Ashton N.W."/>
            <person name="Axtell M.J."/>
            <person name="Barker E."/>
            <person name="Barker M.S."/>
            <person name="Bennetzen J.L."/>
            <person name="Bonawitz N.D."/>
            <person name="Chapple C."/>
            <person name="Cheng C."/>
            <person name="Correa L.G."/>
            <person name="Dacre M."/>
            <person name="DeBarry J."/>
            <person name="Dreyer I."/>
            <person name="Elias M."/>
            <person name="Engstrom E.M."/>
            <person name="Estelle M."/>
            <person name="Feng L."/>
            <person name="Finet C."/>
            <person name="Floyd S.K."/>
            <person name="Frommer W.B."/>
            <person name="Fujita T."/>
            <person name="Gramzow L."/>
            <person name="Gutensohn M."/>
            <person name="Harholt J."/>
            <person name="Hattori M."/>
            <person name="Heyl A."/>
            <person name="Hirai T."/>
            <person name="Hiwatashi Y."/>
            <person name="Ishikawa M."/>
            <person name="Iwata M."/>
            <person name="Karol K.G."/>
            <person name="Koehler B."/>
            <person name="Kolukisaoglu U."/>
            <person name="Kubo M."/>
            <person name="Kurata T."/>
            <person name="Lalonde S."/>
            <person name="Li K."/>
            <person name="Li Y."/>
            <person name="Litt A."/>
            <person name="Lyons E."/>
            <person name="Manning G."/>
            <person name="Maruyama T."/>
            <person name="Michael T.P."/>
            <person name="Mikami K."/>
            <person name="Miyazaki S."/>
            <person name="Morinaga S."/>
            <person name="Murata T."/>
            <person name="Mueller-Roeber B."/>
            <person name="Nelson D.R."/>
            <person name="Obara M."/>
            <person name="Oguri Y."/>
            <person name="Olmstead R.G."/>
            <person name="Onodera N."/>
            <person name="Petersen B.L."/>
            <person name="Pils B."/>
            <person name="Prigge M."/>
            <person name="Rensing S.A."/>
            <person name="Riano-Pachon D.M."/>
            <person name="Roberts A.W."/>
            <person name="Sato Y."/>
            <person name="Scheller H.V."/>
            <person name="Schulz B."/>
            <person name="Schulz C."/>
            <person name="Shakirov E.V."/>
            <person name="Shibagaki N."/>
            <person name="Shinohara N."/>
            <person name="Shippen D.E."/>
            <person name="Soerensen I."/>
            <person name="Sotooka R."/>
            <person name="Sugimoto N."/>
            <person name="Sugita M."/>
            <person name="Sumikawa N."/>
            <person name="Tanurdzic M."/>
            <person name="Theissen G."/>
            <person name="Ulvskov P."/>
            <person name="Wakazuki S."/>
            <person name="Weng J.K."/>
            <person name="Willats W.W."/>
            <person name="Wipf D."/>
            <person name="Wolf P.G."/>
            <person name="Yang L."/>
            <person name="Zimmer A.D."/>
            <person name="Zhu Q."/>
            <person name="Mitros T."/>
            <person name="Hellsten U."/>
            <person name="Loque D."/>
            <person name="Otillar R."/>
            <person name="Salamov A."/>
            <person name="Schmutz J."/>
            <person name="Shapiro H."/>
            <person name="Lindquist E."/>
            <person name="Lucas S."/>
            <person name="Rokhsar D."/>
            <person name="Grigoriev I.V."/>
        </authorList>
    </citation>
    <scope>NUCLEOTIDE SEQUENCE [LARGE SCALE GENOMIC DNA]</scope>
</reference>
<protein>
    <recommendedName>
        <fullName evidence="5">Pentacotripeptide-repeat region of PRORP domain-containing protein</fullName>
    </recommendedName>
</protein>
<dbReference type="HOGENOM" id="CLU_002706_0_0_1"/>
<name>D8QN33_SELML</name>
<feature type="repeat" description="PPR" evidence="2">
    <location>
        <begin position="61"/>
        <end position="95"/>
    </location>
</feature>
<dbReference type="InParanoid" id="D8QN33"/>
<accession>D8QN33</accession>
<sequence>MSGNSMVAAYAQNGHMEEARRILERMPEHSVVTWTALMVGLAKQSSVPGARSLFLEMPERNAASWNAIIQAYARGGYVEEAERFFQRMPQHSRSVVPWTAMVVAAARAGEMEDADEVFAKSPQLDEIAWSAMISGCSLNGQAVRAVELFKAMDLEGLRIDAVALVSVIDACSIVASVAAESAHAIIRELELEKSVAVGNALINLYGKTGQPGRSKAVFDRMVATRNRLSWTGLLSAHAHSGLALECLELSRDMKLEGVAPDGVALMSVLSACSHAGMGGAAAEELDVAAHEYGVAVAAEHLVCVADALGRAGEVAEACAVLERFGAGVVAWMSLLAACGRVGEEAVGRRAADRVVEMDPENAASAIAMCFWNEGSPRQRCKKDEELQCWQ</sequence>
<dbReference type="Proteomes" id="UP000001514">
    <property type="component" value="Unassembled WGS sequence"/>
</dbReference>
<dbReference type="Pfam" id="PF01535">
    <property type="entry name" value="PPR"/>
    <property type="match status" value="7"/>
</dbReference>
<dbReference type="PANTHER" id="PTHR47926">
    <property type="entry name" value="PENTATRICOPEPTIDE REPEAT-CONTAINING PROTEIN"/>
    <property type="match status" value="1"/>
</dbReference>
<dbReference type="EMBL" id="GL377565">
    <property type="protein sequence ID" value="EFJ38686.1"/>
    <property type="molecule type" value="Genomic_DNA"/>
</dbReference>
<dbReference type="PROSITE" id="PS51375">
    <property type="entry name" value="PPR"/>
    <property type="match status" value="4"/>
</dbReference>